<keyword evidence="2" id="KW-0472">Membrane</keyword>
<evidence type="ECO:0000259" key="3">
    <source>
        <dbReference type="Pfam" id="PF13360"/>
    </source>
</evidence>
<feature type="compositionally biased region" description="Low complexity" evidence="1">
    <location>
        <begin position="68"/>
        <end position="89"/>
    </location>
</feature>
<dbReference type="InterPro" id="IPR015943">
    <property type="entry name" value="WD40/YVTN_repeat-like_dom_sf"/>
</dbReference>
<proteinExistence type="predicted"/>
<evidence type="ECO:0000313" key="4">
    <source>
        <dbReference type="EMBL" id="MFC0847870.1"/>
    </source>
</evidence>
<feature type="compositionally biased region" description="Gly residues" evidence="1">
    <location>
        <begin position="178"/>
        <end position="192"/>
    </location>
</feature>
<sequence>MSQPPQPPQQPPGGPTPPPAGGFGAPQEPPAGGFGAPTPPPAGGFGAPTPPPPAMPPTPPAQPPTAPATPAAPAYGYPQATPPGYGYPQTPAPGQPGYGYPGQPQQGYGYPGQPATQPMAPQGAPGGPGGGKKLNTQMTIIVSAVVAVALIVGGGIWYAKGKDGDKKDESKSGSTQGADGGKQGGSTGGGGKEQAPANTASKVLFQVPQPKVTDLVHVDGSWLTDKVYAKSGVNEVVGYDPAKGTQLWKTPLPGAVCAATRHITSDSKTAIVYEGAKASGEKYARCTEVAVLDLTTGKLAWTNSVKEGDRKTMYEEVTIGAGTVATGGTSGGSAWDLATGKLLWQPKITTDQCKDAGYGGGEALVAVRKCGDYDNPTVTVQPLNPKTGAPISSYKMPAGVQYAHIVSTKPLVVAADVGDTAGDGSGISDFFSLDDKTGKLLARIPAPGDKYAADCDSTDVEKCTSVAAGGGKLYVPTEQHAGSTGDGGRTNEIMAFDLATGQPVPGKADAGDGSSLYPLRMDGNNVIAFKKPPYDKGSQVVSVDGGSFKQTVLLQNPADTAVRDALSQFGPEYGEIRYNQGKLFMSSTSVMKPSTVTSETKYLLIGLGTG</sequence>
<dbReference type="Gene3D" id="2.40.10.480">
    <property type="match status" value="1"/>
</dbReference>
<feature type="compositionally biased region" description="Pro residues" evidence="1">
    <location>
        <begin position="1"/>
        <end position="20"/>
    </location>
</feature>
<feature type="compositionally biased region" description="Pro residues" evidence="1">
    <location>
        <begin position="37"/>
        <end position="67"/>
    </location>
</feature>
<name>A0ABV6TPZ7_9ACTN</name>
<feature type="region of interest" description="Disordered" evidence="1">
    <location>
        <begin position="160"/>
        <end position="196"/>
    </location>
</feature>
<dbReference type="EMBL" id="JBHMQV010000009">
    <property type="protein sequence ID" value="MFC0847870.1"/>
    <property type="molecule type" value="Genomic_DNA"/>
</dbReference>
<dbReference type="InterPro" id="IPR002372">
    <property type="entry name" value="PQQ_rpt_dom"/>
</dbReference>
<organism evidence="4 5">
    <name type="scientific">Streptomyces noboritoensis</name>
    <dbReference type="NCBI Taxonomy" id="67337"/>
    <lineage>
        <taxon>Bacteria</taxon>
        <taxon>Bacillati</taxon>
        <taxon>Actinomycetota</taxon>
        <taxon>Actinomycetes</taxon>
        <taxon>Kitasatosporales</taxon>
        <taxon>Streptomycetaceae</taxon>
        <taxon>Streptomyces</taxon>
    </lineage>
</organism>
<accession>A0ABV6TPZ7</accession>
<feature type="domain" description="Pyrrolo-quinoline quinone repeat" evidence="3">
    <location>
        <begin position="288"/>
        <end position="504"/>
    </location>
</feature>
<protein>
    <submittedName>
        <fullName evidence="4">PQQ-binding-like beta-propeller repeat protein</fullName>
    </submittedName>
</protein>
<reference evidence="4 5" key="1">
    <citation type="submission" date="2024-09" db="EMBL/GenBank/DDBJ databases">
        <authorList>
            <person name="Sun Q."/>
            <person name="Mori K."/>
        </authorList>
    </citation>
    <scope>NUCLEOTIDE SEQUENCE [LARGE SCALE GENOMIC DNA]</scope>
    <source>
        <strain evidence="4 5">JCM 4557</strain>
    </source>
</reference>
<keyword evidence="2" id="KW-1133">Transmembrane helix</keyword>
<dbReference type="SUPFAM" id="SSF50998">
    <property type="entry name" value="Quinoprotein alcohol dehydrogenase-like"/>
    <property type="match status" value="1"/>
</dbReference>
<evidence type="ECO:0000313" key="5">
    <source>
        <dbReference type="Proteomes" id="UP001589887"/>
    </source>
</evidence>
<feature type="compositionally biased region" description="Low complexity" evidence="1">
    <location>
        <begin position="101"/>
        <end position="123"/>
    </location>
</feature>
<gene>
    <name evidence="4" type="ORF">ACFH04_29775</name>
</gene>
<evidence type="ECO:0000256" key="2">
    <source>
        <dbReference type="SAM" id="Phobius"/>
    </source>
</evidence>
<evidence type="ECO:0000256" key="1">
    <source>
        <dbReference type="SAM" id="MobiDB-lite"/>
    </source>
</evidence>
<keyword evidence="2" id="KW-0812">Transmembrane</keyword>
<dbReference type="Pfam" id="PF13360">
    <property type="entry name" value="PQQ_2"/>
    <property type="match status" value="1"/>
</dbReference>
<comment type="caution">
    <text evidence="4">The sequence shown here is derived from an EMBL/GenBank/DDBJ whole genome shotgun (WGS) entry which is preliminary data.</text>
</comment>
<dbReference type="Gene3D" id="2.130.10.10">
    <property type="entry name" value="YVTN repeat-like/Quinoprotein amine dehydrogenase"/>
    <property type="match status" value="1"/>
</dbReference>
<feature type="compositionally biased region" description="Basic and acidic residues" evidence="1">
    <location>
        <begin position="160"/>
        <end position="171"/>
    </location>
</feature>
<feature type="transmembrane region" description="Helical" evidence="2">
    <location>
        <begin position="140"/>
        <end position="159"/>
    </location>
</feature>
<dbReference type="RefSeq" id="WP_394322601.1">
    <property type="nucleotide sequence ID" value="NZ_JBHMQV010000009.1"/>
</dbReference>
<keyword evidence="5" id="KW-1185">Reference proteome</keyword>
<dbReference type="InterPro" id="IPR011047">
    <property type="entry name" value="Quinoprotein_ADH-like_sf"/>
</dbReference>
<feature type="region of interest" description="Disordered" evidence="1">
    <location>
        <begin position="1"/>
        <end position="131"/>
    </location>
</feature>
<dbReference type="Proteomes" id="UP001589887">
    <property type="component" value="Unassembled WGS sequence"/>
</dbReference>